<name>A0A2N6K8G3_FISMU</name>
<reference evidence="2 3" key="1">
    <citation type="submission" date="2017-08" db="EMBL/GenBank/DDBJ databases">
        <title>Genomes of Fischerella (Mastigocladus) sp. strains.</title>
        <authorList>
            <person name="Miller S.R."/>
        </authorList>
    </citation>
    <scope>NUCLEOTIDE SEQUENCE [LARGE SCALE GENOMIC DNA]</scope>
    <source>
        <strain evidence="2 3">CCMEE 5323</strain>
    </source>
</reference>
<dbReference type="Pfam" id="PF05542">
    <property type="entry name" value="DUF760"/>
    <property type="match status" value="1"/>
</dbReference>
<dbReference type="InterPro" id="IPR008479">
    <property type="entry name" value="DUF760"/>
</dbReference>
<sequence length="114" mass="12784">MSNLFPQNQGSSKNELNSHNSLSQYIQSMSPEVLTHLSKPVSKDALQLIMQAVTHKLNSLTTEQFNGLIATNRQTLSMLLGEAMVDGYFLRNAEQRMEMERLLPSVETNSSNVE</sequence>
<organism evidence="2 3">
    <name type="scientific">Fischerella muscicola CCMEE 5323</name>
    <dbReference type="NCBI Taxonomy" id="2019572"/>
    <lineage>
        <taxon>Bacteria</taxon>
        <taxon>Bacillati</taxon>
        <taxon>Cyanobacteriota</taxon>
        <taxon>Cyanophyceae</taxon>
        <taxon>Nostocales</taxon>
        <taxon>Hapalosiphonaceae</taxon>
        <taxon>Fischerella</taxon>
    </lineage>
</organism>
<proteinExistence type="predicted"/>
<dbReference type="RefSeq" id="WP_016865777.1">
    <property type="nucleotide sequence ID" value="NZ_CAWNVR010000546.1"/>
</dbReference>
<feature type="region of interest" description="Disordered" evidence="1">
    <location>
        <begin position="1"/>
        <end position="22"/>
    </location>
</feature>
<evidence type="ECO:0000313" key="2">
    <source>
        <dbReference type="EMBL" id="PLZ93848.1"/>
    </source>
</evidence>
<dbReference type="EMBL" id="NRQW01000048">
    <property type="protein sequence ID" value="PLZ93848.1"/>
    <property type="molecule type" value="Genomic_DNA"/>
</dbReference>
<dbReference type="Proteomes" id="UP000235036">
    <property type="component" value="Unassembled WGS sequence"/>
</dbReference>
<gene>
    <name evidence="2" type="ORF">CEN44_02125</name>
</gene>
<protein>
    <submittedName>
        <fullName evidence="2">DUF760 domain-containing protein</fullName>
    </submittedName>
</protein>
<evidence type="ECO:0000256" key="1">
    <source>
        <dbReference type="SAM" id="MobiDB-lite"/>
    </source>
</evidence>
<comment type="caution">
    <text evidence="2">The sequence shown here is derived from an EMBL/GenBank/DDBJ whole genome shotgun (WGS) entry which is preliminary data.</text>
</comment>
<evidence type="ECO:0000313" key="3">
    <source>
        <dbReference type="Proteomes" id="UP000235036"/>
    </source>
</evidence>
<dbReference type="AlphaFoldDB" id="A0A2N6K8G3"/>
<keyword evidence="3" id="KW-1185">Reference proteome</keyword>
<accession>A0A2N6K8G3</accession>